<organism evidence="1 2">
    <name type="scientific">Pomacea canaliculata</name>
    <name type="common">Golden apple snail</name>
    <dbReference type="NCBI Taxonomy" id="400727"/>
    <lineage>
        <taxon>Eukaryota</taxon>
        <taxon>Metazoa</taxon>
        <taxon>Spiralia</taxon>
        <taxon>Lophotrochozoa</taxon>
        <taxon>Mollusca</taxon>
        <taxon>Gastropoda</taxon>
        <taxon>Caenogastropoda</taxon>
        <taxon>Architaenioglossa</taxon>
        <taxon>Ampullarioidea</taxon>
        <taxon>Ampullariidae</taxon>
        <taxon>Pomacea</taxon>
    </lineage>
</organism>
<reference evidence="1 2" key="1">
    <citation type="submission" date="2018-04" db="EMBL/GenBank/DDBJ databases">
        <title>The genome of golden apple snail Pomacea canaliculata provides insight into stress tolerance and invasive adaptation.</title>
        <authorList>
            <person name="Liu C."/>
            <person name="Liu B."/>
            <person name="Ren Y."/>
            <person name="Zhang Y."/>
            <person name="Wang H."/>
            <person name="Li S."/>
            <person name="Jiang F."/>
            <person name="Yin L."/>
            <person name="Zhang G."/>
            <person name="Qian W."/>
            <person name="Fan W."/>
        </authorList>
    </citation>
    <scope>NUCLEOTIDE SEQUENCE [LARGE SCALE GENOMIC DNA]</scope>
    <source>
        <strain evidence="1">SZHN2017</strain>
        <tissue evidence="1">Muscle</tissue>
    </source>
</reference>
<dbReference type="AlphaFoldDB" id="A0A2T7NLP7"/>
<dbReference type="Proteomes" id="UP000245119">
    <property type="component" value="Linkage Group LG11"/>
</dbReference>
<evidence type="ECO:0000313" key="2">
    <source>
        <dbReference type="Proteomes" id="UP000245119"/>
    </source>
</evidence>
<proteinExistence type="predicted"/>
<comment type="caution">
    <text evidence="1">The sequence shown here is derived from an EMBL/GenBank/DDBJ whole genome shotgun (WGS) entry which is preliminary data.</text>
</comment>
<name>A0A2T7NLP7_POMCA</name>
<evidence type="ECO:0000313" key="1">
    <source>
        <dbReference type="EMBL" id="PVD22093.1"/>
    </source>
</evidence>
<gene>
    <name evidence="1" type="ORF">C0Q70_17897</name>
</gene>
<keyword evidence="2" id="KW-1185">Reference proteome</keyword>
<dbReference type="EMBL" id="PZQS01000011">
    <property type="protein sequence ID" value="PVD22093.1"/>
    <property type="molecule type" value="Genomic_DNA"/>
</dbReference>
<sequence>MTQALTDRVNSLDLSADLQRKVWEMPLCSVEVLNELRRRIHQELMIIVEMRTRIRNRCRRSRCSRHRYSNKSGSQSRHT</sequence>
<protein>
    <submittedName>
        <fullName evidence="1">Uncharacterized protein</fullName>
    </submittedName>
</protein>
<accession>A0A2T7NLP7</accession>